<evidence type="ECO:0000313" key="1">
    <source>
        <dbReference type="EMBL" id="KAA6375775.1"/>
    </source>
</evidence>
<protein>
    <submittedName>
        <fullName evidence="1">Uncharacterized protein</fullName>
    </submittedName>
</protein>
<organism evidence="1 2">
    <name type="scientific">Streblomastix strix</name>
    <dbReference type="NCBI Taxonomy" id="222440"/>
    <lineage>
        <taxon>Eukaryota</taxon>
        <taxon>Metamonada</taxon>
        <taxon>Preaxostyla</taxon>
        <taxon>Oxymonadida</taxon>
        <taxon>Streblomastigidae</taxon>
        <taxon>Streblomastix</taxon>
    </lineage>
</organism>
<name>A0A5J4V159_9EUKA</name>
<reference evidence="1 2" key="1">
    <citation type="submission" date="2019-03" db="EMBL/GenBank/DDBJ databases">
        <title>Single cell metagenomics reveals metabolic interactions within the superorganism composed of flagellate Streblomastix strix and complex community of Bacteroidetes bacteria on its surface.</title>
        <authorList>
            <person name="Treitli S.C."/>
            <person name="Kolisko M."/>
            <person name="Husnik F."/>
            <person name="Keeling P."/>
            <person name="Hampl V."/>
        </authorList>
    </citation>
    <scope>NUCLEOTIDE SEQUENCE [LARGE SCALE GENOMIC DNA]</scope>
    <source>
        <strain evidence="1">ST1C</strain>
    </source>
</reference>
<sequence length="71" mass="8542">MQNEKEKEKVMEKDQIIKEKEGSEQNIEAEKVYLDDDYCKIVSERRMPQVGVKQMVLQGKKVKRMFNDWAY</sequence>
<dbReference type="Proteomes" id="UP000324800">
    <property type="component" value="Unassembled WGS sequence"/>
</dbReference>
<comment type="caution">
    <text evidence="1">The sequence shown here is derived from an EMBL/GenBank/DDBJ whole genome shotgun (WGS) entry which is preliminary data.</text>
</comment>
<evidence type="ECO:0000313" key="2">
    <source>
        <dbReference type="Proteomes" id="UP000324800"/>
    </source>
</evidence>
<dbReference type="EMBL" id="SNRW01010997">
    <property type="protein sequence ID" value="KAA6375775.1"/>
    <property type="molecule type" value="Genomic_DNA"/>
</dbReference>
<proteinExistence type="predicted"/>
<dbReference type="AlphaFoldDB" id="A0A5J4V159"/>
<gene>
    <name evidence="1" type="ORF">EZS28_028698</name>
</gene>
<accession>A0A5J4V159</accession>